<protein>
    <submittedName>
        <fullName evidence="2">Uncharacterized protein</fullName>
    </submittedName>
</protein>
<dbReference type="KEGG" id="tva:4749907"/>
<dbReference type="GO" id="GO:0003682">
    <property type="term" value="F:chromatin binding"/>
    <property type="evidence" value="ECO:0000318"/>
    <property type="project" value="GO_Central"/>
</dbReference>
<name>A2FSB3_TRIV3</name>
<dbReference type="GO" id="GO:0016887">
    <property type="term" value="F:ATP hydrolysis activity"/>
    <property type="evidence" value="ECO:0000318"/>
    <property type="project" value="GO_Central"/>
</dbReference>
<evidence type="ECO:0000313" key="2">
    <source>
        <dbReference type="EMBL" id="EAX92200.1"/>
    </source>
</evidence>
<dbReference type="GO" id="GO:0006338">
    <property type="term" value="P:chromatin remodeling"/>
    <property type="evidence" value="ECO:0000318"/>
    <property type="project" value="GO_Central"/>
</dbReference>
<dbReference type="GO" id="GO:0042393">
    <property type="term" value="F:histone binding"/>
    <property type="evidence" value="ECO:0000318"/>
    <property type="project" value="GO_Central"/>
</dbReference>
<dbReference type="PANTHER" id="PTHR45623">
    <property type="entry name" value="CHROMODOMAIN-HELICASE-DNA-BINDING PROTEIN 3-RELATED-RELATED"/>
    <property type="match status" value="1"/>
</dbReference>
<dbReference type="Proteomes" id="UP000001542">
    <property type="component" value="Unassembled WGS sequence"/>
</dbReference>
<evidence type="ECO:0000313" key="3">
    <source>
        <dbReference type="Proteomes" id="UP000001542"/>
    </source>
</evidence>
<dbReference type="STRING" id="5722.A2FSB3"/>
<dbReference type="GO" id="GO:0003677">
    <property type="term" value="F:DNA binding"/>
    <property type="evidence" value="ECO:0000318"/>
    <property type="project" value="GO_Central"/>
</dbReference>
<organism evidence="2 3">
    <name type="scientific">Trichomonas vaginalis (strain ATCC PRA-98 / G3)</name>
    <dbReference type="NCBI Taxonomy" id="412133"/>
    <lineage>
        <taxon>Eukaryota</taxon>
        <taxon>Metamonada</taxon>
        <taxon>Parabasalia</taxon>
        <taxon>Trichomonadida</taxon>
        <taxon>Trichomonadidae</taxon>
        <taxon>Trichomonas</taxon>
    </lineage>
</organism>
<dbReference type="EMBL" id="DS113982">
    <property type="protein sequence ID" value="EAX92200.1"/>
    <property type="molecule type" value="Genomic_DNA"/>
</dbReference>
<reference evidence="2" key="2">
    <citation type="journal article" date="2007" name="Science">
        <title>Draft genome sequence of the sexually transmitted pathogen Trichomonas vaginalis.</title>
        <authorList>
            <person name="Carlton J.M."/>
            <person name="Hirt R.P."/>
            <person name="Silva J.C."/>
            <person name="Delcher A.L."/>
            <person name="Schatz M."/>
            <person name="Zhao Q."/>
            <person name="Wortman J.R."/>
            <person name="Bidwell S.L."/>
            <person name="Alsmark U.C.M."/>
            <person name="Besteiro S."/>
            <person name="Sicheritz-Ponten T."/>
            <person name="Noel C.J."/>
            <person name="Dacks J.B."/>
            <person name="Foster P.G."/>
            <person name="Simillion C."/>
            <person name="Van de Peer Y."/>
            <person name="Miranda-Saavedra D."/>
            <person name="Barton G.J."/>
            <person name="Westrop G.D."/>
            <person name="Mueller S."/>
            <person name="Dessi D."/>
            <person name="Fiori P.L."/>
            <person name="Ren Q."/>
            <person name="Paulsen I."/>
            <person name="Zhang H."/>
            <person name="Bastida-Corcuera F.D."/>
            <person name="Simoes-Barbosa A."/>
            <person name="Brown M.T."/>
            <person name="Hayes R.D."/>
            <person name="Mukherjee M."/>
            <person name="Okumura C.Y."/>
            <person name="Schneider R."/>
            <person name="Smith A.J."/>
            <person name="Vanacova S."/>
            <person name="Villalvazo M."/>
            <person name="Haas B.J."/>
            <person name="Pertea M."/>
            <person name="Feldblyum T.V."/>
            <person name="Utterback T.R."/>
            <person name="Shu C.L."/>
            <person name="Osoegawa K."/>
            <person name="de Jong P.J."/>
            <person name="Hrdy I."/>
            <person name="Horvathova L."/>
            <person name="Zubacova Z."/>
            <person name="Dolezal P."/>
            <person name="Malik S.B."/>
            <person name="Logsdon J.M. Jr."/>
            <person name="Henze K."/>
            <person name="Gupta A."/>
            <person name="Wang C.C."/>
            <person name="Dunne R.L."/>
            <person name="Upcroft J.A."/>
            <person name="Upcroft P."/>
            <person name="White O."/>
            <person name="Salzberg S.L."/>
            <person name="Tang P."/>
            <person name="Chiu C.-H."/>
            <person name="Lee Y.-S."/>
            <person name="Embley T.M."/>
            <person name="Coombs G.H."/>
            <person name="Mottram J.C."/>
            <person name="Tachezy J."/>
            <person name="Fraser-Liggett C.M."/>
            <person name="Johnson P.J."/>
        </authorList>
    </citation>
    <scope>NUCLEOTIDE SEQUENCE [LARGE SCALE GENOMIC DNA]</scope>
    <source>
        <strain evidence="2">G3</strain>
    </source>
</reference>
<dbReference type="InParanoid" id="A2FSB3"/>
<dbReference type="Gene3D" id="3.40.50.10810">
    <property type="entry name" value="Tandem AAA-ATPase domain"/>
    <property type="match status" value="1"/>
</dbReference>
<proteinExistence type="predicted"/>
<sequence length="968" mass="114305">MRRRSEDSDSKEDTVQEVYNDCYIVMSRIRQNVEQYLVKDYDNGISQWKTIDELKVMKDYKNIISLFKKTEIKETNLREEEKPVAISFRPDKYLLYRVFYDYLYWEKVSDDEFENFVSNMKSFTYKNDKITLNLQESNELLQKFVNINNENRSGILYDSLSTQKYNLVTRFLNTATDNGCGPFLVVTTKENYSNWYNFLENTKLVTIDYSCDPLERNIIRDYCFNSLDEFGSPYQNKFSFNVIVTTYGILKYDLNSFENIPFHTVIYDEPTFSEEIDFHIFPRAFFCLKYLELEKNSTYKSLLSLVNAPSEISSVDFSNNFVISIKQTVANRNHNEIVSLKPTNSQDDCLRMHHLDLLQKITNRYSSKSPEAIEQEILNNPTQLLGLNEYYSKIFKSNDDFLLKLSSKFQFIKYLVKTVYSAQSILIVTSNYQNMQSLYLLFNQYSKCFKINGKTNIEKLQKTFKDQRQERFIIIYQYSSQEIDLSFVSVIIYLEPQENYQDINIKVNIYNSLEEIHIYHLICTDFEKTQLLEQIKRREEKENYLSVRTVSYLLENTQNLSFPLIESISDYNSSNPDDIKCRELKYDESETDFIARMTFNVQTDEDEKLMSVDESYLCVYFLDLLGFGQWKQIGLSIKASVPQVKDLCMSLINYCLSKLSDTQISDLPHLLAVLSKLSPTFSLENIHTIEIDFRLLRLARHAFNSLWINEYRFLKTIELRLCARKFLKRQISVQFDIKKDLEDFGKFGKVDRNVYTPLSDFKIANFEPSQIEIAAMGDLIYGNHIDPLSPMQQYLEEMMNRQFLENDEIIFHMKWNSSELYKLFTALKNFPNDENFYSKAAIVTKTKADIKNKIDEIMAKSSKNKDKEAIIKYQNLFSLMKEFIKANPPQNNIIEWTNSTISKFFELVMIFGLNRFREILLDSRFKFVNLLSQEEILLLRKRSRNIPNSTHSSFLTVRGIMDFLGLKN</sequence>
<dbReference type="GO" id="GO:0140658">
    <property type="term" value="F:ATP-dependent chromatin remodeler activity"/>
    <property type="evidence" value="ECO:0000318"/>
    <property type="project" value="GO_Central"/>
</dbReference>
<dbReference type="RefSeq" id="XP_001305130.1">
    <property type="nucleotide sequence ID" value="XM_001305129.1"/>
</dbReference>
<dbReference type="VEuPathDB" id="TrichDB:TVAG_107340"/>
<keyword evidence="1" id="KW-0539">Nucleus</keyword>
<dbReference type="InterPro" id="IPR038718">
    <property type="entry name" value="SNF2-like_sf"/>
</dbReference>
<dbReference type="VEuPathDB" id="TrichDB:TVAGG3_0093550"/>
<dbReference type="GO" id="GO:0005634">
    <property type="term" value="C:nucleus"/>
    <property type="evidence" value="ECO:0000318"/>
    <property type="project" value="GO_Central"/>
</dbReference>
<dbReference type="GO" id="GO:0000785">
    <property type="term" value="C:chromatin"/>
    <property type="evidence" value="ECO:0000318"/>
    <property type="project" value="GO_Central"/>
</dbReference>
<evidence type="ECO:0000256" key="1">
    <source>
        <dbReference type="ARBA" id="ARBA00023242"/>
    </source>
</evidence>
<dbReference type="PANTHER" id="PTHR45623:SF17">
    <property type="entry name" value="CHROMODOMAIN-HELICASE-DNA-BINDING PROTEIN 3-RELATED"/>
    <property type="match status" value="1"/>
</dbReference>
<accession>A2FSB3</accession>
<reference evidence="2" key="1">
    <citation type="submission" date="2006-10" db="EMBL/GenBank/DDBJ databases">
        <authorList>
            <person name="Amadeo P."/>
            <person name="Zhao Q."/>
            <person name="Wortman J."/>
            <person name="Fraser-Liggett C."/>
            <person name="Carlton J."/>
        </authorList>
    </citation>
    <scope>NUCLEOTIDE SEQUENCE</scope>
    <source>
        <strain evidence="2">G3</strain>
    </source>
</reference>
<dbReference type="AlphaFoldDB" id="A2FSB3"/>
<gene>
    <name evidence="2" type="ORF">TVAG_107340</name>
</gene>
<keyword evidence="3" id="KW-1185">Reference proteome</keyword>